<feature type="transmembrane region" description="Helical" evidence="1">
    <location>
        <begin position="326"/>
        <end position="356"/>
    </location>
</feature>
<feature type="transmembrane region" description="Helical" evidence="1">
    <location>
        <begin position="288"/>
        <end position="306"/>
    </location>
</feature>
<organism evidence="2 3">
    <name type="scientific">Olivibacter domesticus</name>
    <name type="common">Pseudosphingobacterium domesticum</name>
    <dbReference type="NCBI Taxonomy" id="407022"/>
    <lineage>
        <taxon>Bacteria</taxon>
        <taxon>Pseudomonadati</taxon>
        <taxon>Bacteroidota</taxon>
        <taxon>Sphingobacteriia</taxon>
        <taxon>Sphingobacteriales</taxon>
        <taxon>Sphingobacteriaceae</taxon>
        <taxon>Olivibacter</taxon>
    </lineage>
</organism>
<evidence type="ECO:0000256" key="1">
    <source>
        <dbReference type="SAM" id="Phobius"/>
    </source>
</evidence>
<reference evidence="3" key="1">
    <citation type="submission" date="2016-10" db="EMBL/GenBank/DDBJ databases">
        <authorList>
            <person name="Varghese N."/>
            <person name="Submissions S."/>
        </authorList>
    </citation>
    <scope>NUCLEOTIDE SEQUENCE [LARGE SCALE GENOMIC DNA]</scope>
    <source>
        <strain evidence="3">DSM 18733</strain>
    </source>
</reference>
<gene>
    <name evidence="2" type="ORF">SAMN05661044_04475</name>
</gene>
<feature type="transmembrane region" description="Helical" evidence="1">
    <location>
        <begin position="98"/>
        <end position="114"/>
    </location>
</feature>
<dbReference type="OrthoDB" id="9788724at2"/>
<accession>A0A1H7WAH7</accession>
<keyword evidence="2" id="KW-0808">Transferase</keyword>
<dbReference type="PANTHER" id="PTHR31061:SF24">
    <property type="entry name" value="LD22376P"/>
    <property type="match status" value="1"/>
</dbReference>
<dbReference type="GO" id="GO:0016746">
    <property type="term" value="F:acyltransferase activity"/>
    <property type="evidence" value="ECO:0007669"/>
    <property type="project" value="UniProtKB-KW"/>
</dbReference>
<dbReference type="PANTHER" id="PTHR31061">
    <property type="entry name" value="LD22376P"/>
    <property type="match status" value="1"/>
</dbReference>
<dbReference type="AlphaFoldDB" id="A0A1H7WAH7"/>
<keyword evidence="1" id="KW-0472">Membrane</keyword>
<feature type="transmembrane region" description="Helical" evidence="1">
    <location>
        <begin position="194"/>
        <end position="218"/>
    </location>
</feature>
<feature type="transmembrane region" description="Helical" evidence="1">
    <location>
        <begin position="12"/>
        <end position="32"/>
    </location>
</feature>
<dbReference type="RefSeq" id="WP_093329184.1">
    <property type="nucleotide sequence ID" value="NZ_FOAF01000008.1"/>
</dbReference>
<feature type="transmembrane region" description="Helical" evidence="1">
    <location>
        <begin position="259"/>
        <end position="279"/>
    </location>
</feature>
<keyword evidence="3" id="KW-1185">Reference proteome</keyword>
<keyword evidence="1" id="KW-1133">Transmembrane helix</keyword>
<dbReference type="STRING" id="407022.SAMN05661044_04475"/>
<evidence type="ECO:0000313" key="3">
    <source>
        <dbReference type="Proteomes" id="UP000199421"/>
    </source>
</evidence>
<name>A0A1H7WAH7_OLID1</name>
<dbReference type="Proteomes" id="UP000199421">
    <property type="component" value="Unassembled WGS sequence"/>
</dbReference>
<feature type="transmembrane region" description="Helical" evidence="1">
    <location>
        <begin position="230"/>
        <end position="253"/>
    </location>
</feature>
<feature type="transmembrane region" description="Helical" evidence="1">
    <location>
        <begin position="60"/>
        <end position="77"/>
    </location>
</feature>
<evidence type="ECO:0000313" key="2">
    <source>
        <dbReference type="EMBL" id="SEM18079.1"/>
    </source>
</evidence>
<protein>
    <submittedName>
        <fullName evidence="2">Predicted acyltransferase</fullName>
    </submittedName>
</protein>
<keyword evidence="1" id="KW-0812">Transmembrane</keyword>
<dbReference type="EMBL" id="FOAF01000008">
    <property type="protein sequence ID" value="SEM18079.1"/>
    <property type="molecule type" value="Genomic_DNA"/>
</dbReference>
<sequence length="364" mass="40959">MKTIPSTRVQSLDIMRGLIMLLLAAESCHLYVSLEKAVPGNLLVQQFFHHPWHGLRFWDLVQPAFMLMAGSALYLSYAKNLQRGISWRSNLRKISGRCLKLLLCGVTLHCIYAGELVWELWNVLSQLAVTIMLAYLIINLSATKQLLISFALLLITELLYRYSAIPGFDQAFVDGHNFGNYMDMLLMGKINGDGWVAINAIPTAAHTIWGVLAGKLLMSSKPLKEKLFTLFIAGSIALLLGFLLDGFGITPIIKRISTSSFVLASGGWILLLLLGIYWLTDIKQYNRYGWIFTVMGMNAIFIYLFFETVGMQWLNECVYIFIGSPAAALGIPLTLAAILNALVTLFIEWCLCYWLYKKGIFFKL</sequence>
<keyword evidence="2" id="KW-0012">Acyltransferase</keyword>
<proteinExistence type="predicted"/>